<protein>
    <submittedName>
        <fullName evidence="1">Uncharacterized protein</fullName>
    </submittedName>
</protein>
<evidence type="ECO:0000313" key="1">
    <source>
        <dbReference type="EMBL" id="GFR25122.1"/>
    </source>
</evidence>
<keyword evidence="2" id="KW-1185">Reference proteome</keyword>
<organism evidence="1 2">
    <name type="scientific">Trichonephila clavata</name>
    <name type="common">Joro spider</name>
    <name type="synonym">Nephila clavata</name>
    <dbReference type="NCBI Taxonomy" id="2740835"/>
    <lineage>
        <taxon>Eukaryota</taxon>
        <taxon>Metazoa</taxon>
        <taxon>Ecdysozoa</taxon>
        <taxon>Arthropoda</taxon>
        <taxon>Chelicerata</taxon>
        <taxon>Arachnida</taxon>
        <taxon>Araneae</taxon>
        <taxon>Araneomorphae</taxon>
        <taxon>Entelegynae</taxon>
        <taxon>Araneoidea</taxon>
        <taxon>Nephilidae</taxon>
        <taxon>Trichonephila</taxon>
    </lineage>
</organism>
<dbReference type="AlphaFoldDB" id="A0A8X6LY97"/>
<evidence type="ECO:0000313" key="2">
    <source>
        <dbReference type="Proteomes" id="UP000887116"/>
    </source>
</evidence>
<dbReference type="Proteomes" id="UP000887116">
    <property type="component" value="Unassembled WGS sequence"/>
</dbReference>
<reference evidence="1" key="1">
    <citation type="submission" date="2020-07" db="EMBL/GenBank/DDBJ databases">
        <title>Multicomponent nature underlies the extraordinary mechanical properties of spider dragline silk.</title>
        <authorList>
            <person name="Kono N."/>
            <person name="Nakamura H."/>
            <person name="Mori M."/>
            <person name="Yoshida Y."/>
            <person name="Ohtoshi R."/>
            <person name="Malay A.D."/>
            <person name="Moran D.A.P."/>
            <person name="Tomita M."/>
            <person name="Numata K."/>
            <person name="Arakawa K."/>
        </authorList>
    </citation>
    <scope>NUCLEOTIDE SEQUENCE</scope>
</reference>
<name>A0A8X6LY97_TRICU</name>
<accession>A0A8X6LY97</accession>
<proteinExistence type="predicted"/>
<comment type="caution">
    <text evidence="1">The sequence shown here is derived from an EMBL/GenBank/DDBJ whole genome shotgun (WGS) entry which is preliminary data.</text>
</comment>
<gene>
    <name evidence="1" type="ORF">TNCT_287111</name>
</gene>
<dbReference type="EMBL" id="BMAO01008607">
    <property type="protein sequence ID" value="GFR25122.1"/>
    <property type="molecule type" value="Genomic_DNA"/>
</dbReference>
<sequence length="121" mass="14152">MPCQRLEFQHVPIRGRKVYICAYKRCGTCTTLSWKQFLLKCIDRFSRKPVTFSMANQARRPLPQVFTRIRVLVSEFLGQSPLTMEQISRVILFNRSLNTLILAKRVPLLETKEMVAMSRFA</sequence>